<dbReference type="InterPro" id="IPR025402">
    <property type="entry name" value="DMP19_C"/>
</dbReference>
<sequence length="187" mass="22038">MNECREIINNLIPLNLLMKNFGEEIIEEIALNLYKEENYHLYEKAIFYKLPIVIRDVILIINFDTELNMQGILGFLENSTGLFLDDTIETLERIQAEEDYKILKAIRSILQKNNVSTSDLRVNVDSQEEYSVNNFIETHGSEYDEMADEICKIADRLYLYSEDRNIFDNLVRYVDTNKSYLIEELTK</sequence>
<dbReference type="Pfam" id="PF14300">
    <property type="entry name" value="DMP19"/>
    <property type="match status" value="1"/>
</dbReference>
<feature type="domain" description="DNA mimic protein DMP19 C-terminal" evidence="1">
    <location>
        <begin position="49"/>
        <end position="177"/>
    </location>
</feature>
<accession>A0A1G8H507</accession>
<organism evidence="2 3">
    <name type="scientific">Aneurinibacillus migulanus</name>
    <name type="common">Bacillus migulanus</name>
    <dbReference type="NCBI Taxonomy" id="47500"/>
    <lineage>
        <taxon>Bacteria</taxon>
        <taxon>Bacillati</taxon>
        <taxon>Bacillota</taxon>
        <taxon>Bacilli</taxon>
        <taxon>Bacillales</taxon>
        <taxon>Paenibacillaceae</taxon>
        <taxon>Aneurinibacillus group</taxon>
        <taxon>Aneurinibacillus</taxon>
    </lineage>
</organism>
<name>A0A1G8H507_ANEMI</name>
<protein>
    <recommendedName>
        <fullName evidence="1">DNA mimic protein DMP19 C-terminal domain-containing protein</fullName>
    </recommendedName>
</protein>
<dbReference type="Proteomes" id="UP000182836">
    <property type="component" value="Unassembled WGS sequence"/>
</dbReference>
<evidence type="ECO:0000313" key="2">
    <source>
        <dbReference type="EMBL" id="SDI01747.1"/>
    </source>
</evidence>
<dbReference type="GeneID" id="42308171"/>
<evidence type="ECO:0000259" key="1">
    <source>
        <dbReference type="Pfam" id="PF14300"/>
    </source>
</evidence>
<reference evidence="2 3" key="1">
    <citation type="submission" date="2016-10" db="EMBL/GenBank/DDBJ databases">
        <authorList>
            <person name="de Groot N.N."/>
        </authorList>
    </citation>
    <scope>NUCLEOTIDE SEQUENCE [LARGE SCALE GENOMIC DNA]</scope>
    <source>
        <strain evidence="2 3">DSM 2895</strain>
    </source>
</reference>
<dbReference type="EMBL" id="FNED01000001">
    <property type="protein sequence ID" value="SDI01747.1"/>
    <property type="molecule type" value="Genomic_DNA"/>
</dbReference>
<dbReference type="RefSeq" id="WP_052812331.1">
    <property type="nucleotide sequence ID" value="NZ_BJOA01000023.1"/>
</dbReference>
<gene>
    <name evidence="2" type="ORF">SAMN04487909_101255</name>
</gene>
<proteinExistence type="predicted"/>
<dbReference type="AlphaFoldDB" id="A0A1G8H507"/>
<dbReference type="Gene3D" id="1.20.1420.60">
    <property type="match status" value="1"/>
</dbReference>
<evidence type="ECO:0000313" key="3">
    <source>
        <dbReference type="Proteomes" id="UP000182836"/>
    </source>
</evidence>
<dbReference type="OrthoDB" id="1651364at2"/>